<proteinExistence type="predicted"/>
<dbReference type="InParanoid" id="B9TAJ3"/>
<sequence>MKAPKSYFVENGLAELGLSGAVWDFPPEEMERICNRLDANLAELETKGARVRGWVFADTPDGANSATVVNIPTGLVNLVILSAAIVAAPSIGKNLSSVTVAQLKLARDNLLFFGKRIPQYQRNTNMPVGSGNQVWADGVQFYVNRPPRVDAGPDAHLDPDMELWNGDNNVPVYSQSSGTTQRTSLNLLLQVLAQLPTVQPVAGSGDVMPATKKNPHWSELPPGPPSFIDPFGIRRDVSVTLSQLAATNNIVQAKAVRDWFIAVANQADLIAGGTGSGVSGGASTNINSLSAVPAGLDGLVAWSTVTCYLKVFDKASAPVLGTDTPMMTLQIPANVPQRIDFGVETCAMRLGLQIAVTLNPADNDATVLAAANTSGVDIFYTPQSGA</sequence>
<dbReference type="Pfam" id="PF11650">
    <property type="entry name" value="P22_Tail-4"/>
    <property type="match status" value="1"/>
</dbReference>
<dbReference type="InterPro" id="IPR038258">
    <property type="entry name" value="Gp4_sf"/>
</dbReference>
<organism evidence="1 2">
    <name type="scientific">Ricinus communis</name>
    <name type="common">Castor bean</name>
    <dbReference type="NCBI Taxonomy" id="3988"/>
    <lineage>
        <taxon>Eukaryota</taxon>
        <taxon>Viridiplantae</taxon>
        <taxon>Streptophyta</taxon>
        <taxon>Embryophyta</taxon>
        <taxon>Tracheophyta</taxon>
        <taxon>Spermatophyta</taxon>
        <taxon>Magnoliopsida</taxon>
        <taxon>eudicotyledons</taxon>
        <taxon>Gunneridae</taxon>
        <taxon>Pentapetalae</taxon>
        <taxon>rosids</taxon>
        <taxon>fabids</taxon>
        <taxon>Malpighiales</taxon>
        <taxon>Euphorbiaceae</taxon>
        <taxon>Acalyphoideae</taxon>
        <taxon>Acalypheae</taxon>
        <taxon>Ricinus</taxon>
    </lineage>
</organism>
<dbReference type="InterPro" id="IPR020362">
    <property type="entry name" value="Tail_accessory_Gp4"/>
</dbReference>
<protein>
    <submittedName>
        <fullName evidence="1">Uncharacterized protein</fullName>
    </submittedName>
</protein>
<name>B9TAJ3_RICCO</name>
<dbReference type="AlphaFoldDB" id="B9TAJ3"/>
<keyword evidence="2" id="KW-1185">Reference proteome</keyword>
<dbReference type="EMBL" id="EQ975795">
    <property type="protein sequence ID" value="EEF27121.1"/>
    <property type="molecule type" value="Genomic_DNA"/>
</dbReference>
<dbReference type="Gene3D" id="1.10.3230.20">
    <property type="entry name" value="P22 tail accessory factor (Gp4)"/>
    <property type="match status" value="1"/>
</dbReference>
<gene>
    <name evidence="1" type="ORF">RCOM_0392390</name>
</gene>
<dbReference type="Proteomes" id="UP000008311">
    <property type="component" value="Unassembled WGS sequence"/>
</dbReference>
<reference evidence="2" key="1">
    <citation type="journal article" date="2010" name="Nat. Biotechnol.">
        <title>Draft genome sequence of the oilseed species Ricinus communis.</title>
        <authorList>
            <person name="Chan A.P."/>
            <person name="Crabtree J."/>
            <person name="Zhao Q."/>
            <person name="Lorenzi H."/>
            <person name="Orvis J."/>
            <person name="Puiu D."/>
            <person name="Melake-Berhan A."/>
            <person name="Jones K.M."/>
            <person name="Redman J."/>
            <person name="Chen G."/>
            <person name="Cahoon E.B."/>
            <person name="Gedil M."/>
            <person name="Stanke M."/>
            <person name="Haas B.J."/>
            <person name="Wortman J.R."/>
            <person name="Fraser-Liggett C.M."/>
            <person name="Ravel J."/>
            <person name="Rabinowicz P.D."/>
        </authorList>
    </citation>
    <scope>NUCLEOTIDE SEQUENCE [LARGE SCALE GENOMIC DNA]</scope>
    <source>
        <strain evidence="2">cv. Hale</strain>
    </source>
</reference>
<evidence type="ECO:0000313" key="1">
    <source>
        <dbReference type="EMBL" id="EEF27121.1"/>
    </source>
</evidence>
<evidence type="ECO:0000313" key="2">
    <source>
        <dbReference type="Proteomes" id="UP000008311"/>
    </source>
</evidence>
<accession>B9TAJ3</accession>